<proteinExistence type="predicted"/>
<dbReference type="Proteomes" id="UP000317093">
    <property type="component" value="Chromosome"/>
</dbReference>
<dbReference type="RefSeq" id="WP_145255037.1">
    <property type="nucleotide sequence ID" value="NZ_CP036279.1"/>
</dbReference>
<reference evidence="1 2" key="1">
    <citation type="submission" date="2019-02" db="EMBL/GenBank/DDBJ databases">
        <title>Deep-cultivation of Planctomycetes and their phenomic and genomic characterization uncovers novel biology.</title>
        <authorList>
            <person name="Wiegand S."/>
            <person name="Jogler M."/>
            <person name="Boedeker C."/>
            <person name="Pinto D."/>
            <person name="Vollmers J."/>
            <person name="Rivas-Marin E."/>
            <person name="Kohn T."/>
            <person name="Peeters S.H."/>
            <person name="Heuer A."/>
            <person name="Rast P."/>
            <person name="Oberbeckmann S."/>
            <person name="Bunk B."/>
            <person name="Jeske O."/>
            <person name="Meyerdierks A."/>
            <person name="Storesund J.E."/>
            <person name="Kallscheuer N."/>
            <person name="Luecker S."/>
            <person name="Lage O.M."/>
            <person name="Pohl T."/>
            <person name="Merkel B.J."/>
            <person name="Hornburger P."/>
            <person name="Mueller R.-W."/>
            <person name="Bruemmer F."/>
            <person name="Labrenz M."/>
            <person name="Spormann A.M."/>
            <person name="Op den Camp H."/>
            <person name="Overmann J."/>
            <person name="Amann R."/>
            <person name="Jetten M.S.M."/>
            <person name="Mascher T."/>
            <person name="Medema M.H."/>
            <person name="Devos D.P."/>
            <person name="Kaster A.-K."/>
            <person name="Ovreas L."/>
            <person name="Rohde M."/>
            <person name="Galperin M.Y."/>
            <person name="Jogler C."/>
        </authorList>
    </citation>
    <scope>NUCLEOTIDE SEQUENCE [LARGE SCALE GENOMIC DNA]</scope>
    <source>
        <strain evidence="1 2">Pan216</strain>
    </source>
</reference>
<keyword evidence="2" id="KW-1185">Reference proteome</keyword>
<evidence type="ECO:0000313" key="1">
    <source>
        <dbReference type="EMBL" id="QDU59953.1"/>
    </source>
</evidence>
<name>A0A518AZ00_9BACT</name>
<dbReference type="AlphaFoldDB" id="A0A518AZ00"/>
<gene>
    <name evidence="1" type="ORF">Pan216_07880</name>
</gene>
<dbReference type="EMBL" id="CP036279">
    <property type="protein sequence ID" value="QDU59953.1"/>
    <property type="molecule type" value="Genomic_DNA"/>
</dbReference>
<organism evidence="1 2">
    <name type="scientific">Kolteria novifilia</name>
    <dbReference type="NCBI Taxonomy" id="2527975"/>
    <lineage>
        <taxon>Bacteria</taxon>
        <taxon>Pseudomonadati</taxon>
        <taxon>Planctomycetota</taxon>
        <taxon>Planctomycetia</taxon>
        <taxon>Kolteriales</taxon>
        <taxon>Kolteriaceae</taxon>
        <taxon>Kolteria</taxon>
    </lineage>
</organism>
<sequence length="221" mass="25138">MADNSANQCVENHSQLTDTVRVILVVEGSNDIEFLRRIARVLHEHDTSLPDLADLEQRGVAIFLPFGGGNGQAWTHRLEPLHKREFHLLDRELPPETDVRREAADAINRRDGCRAELTRKRSLENYLHPEAILAAGNIEVSFGDFDPVAEITGRALRQRTPSEPTWENLSRRARSRVTHRAKRWLNTVAANYMTVAMLRERDPEGEVISWMNTIGRMIGST</sequence>
<protein>
    <recommendedName>
        <fullName evidence="3">ATP-dependent endonuclease</fullName>
    </recommendedName>
</protein>
<evidence type="ECO:0000313" key="2">
    <source>
        <dbReference type="Proteomes" id="UP000317093"/>
    </source>
</evidence>
<dbReference type="OrthoDB" id="3322489at2"/>
<evidence type="ECO:0008006" key="3">
    <source>
        <dbReference type="Google" id="ProtNLM"/>
    </source>
</evidence>
<accession>A0A518AZ00</accession>
<dbReference type="KEGG" id="knv:Pan216_07880"/>